<evidence type="ECO:0000256" key="1">
    <source>
        <dbReference type="SAM" id="Phobius"/>
    </source>
</evidence>
<protein>
    <submittedName>
        <fullName evidence="2">Uncharacterized protein</fullName>
    </submittedName>
</protein>
<accession>Q0VLF2</accession>
<name>Q0VLF2_ALCBS</name>
<dbReference type="HOGENOM" id="CLU_1451585_0_0_6"/>
<evidence type="ECO:0000313" key="2">
    <source>
        <dbReference type="EMBL" id="CAL17996.1"/>
    </source>
</evidence>
<evidence type="ECO:0000313" key="3">
    <source>
        <dbReference type="Proteomes" id="UP000008871"/>
    </source>
</evidence>
<proteinExistence type="predicted"/>
<gene>
    <name evidence="2" type="ordered locus">ABO_2548</name>
</gene>
<dbReference type="KEGG" id="abo:ABO_2548"/>
<keyword evidence="1" id="KW-0812">Transmembrane</keyword>
<keyword evidence="1" id="KW-0472">Membrane</keyword>
<dbReference type="AlphaFoldDB" id="Q0VLF2"/>
<feature type="transmembrane region" description="Helical" evidence="1">
    <location>
        <begin position="132"/>
        <end position="154"/>
    </location>
</feature>
<sequence>MRTIIINNGFSYVGCRSRHICQCGAVLSVRPTAALAGSTSPCLYSLDRFGHVGRRAAAVHPAIGGQRGPVCRVVGIHITGAAGALDSESLSRPLSAPGWKPMRAFWAFVFSLPLSAMLMGLLAALVPVPWQSWLVLQLLGIMLLWMLLVVLVAIPERTWPPLVALLVMNGVAWLALQATALYGGGA</sequence>
<dbReference type="Proteomes" id="UP000008871">
    <property type="component" value="Chromosome"/>
</dbReference>
<dbReference type="STRING" id="393595.ABO_2548"/>
<feature type="transmembrane region" description="Helical" evidence="1">
    <location>
        <begin position="104"/>
        <end position="126"/>
    </location>
</feature>
<keyword evidence="1" id="KW-1133">Transmembrane helix</keyword>
<feature type="transmembrane region" description="Helical" evidence="1">
    <location>
        <begin position="161"/>
        <end position="183"/>
    </location>
</feature>
<reference evidence="2 3" key="1">
    <citation type="journal article" date="2006" name="Nat. Biotechnol.">
        <title>Genome sequence of the ubiquitous hydrocarbon-degrading marine bacterium Alcanivorax borkumensis.</title>
        <authorList>
            <person name="Schneiker S."/>
            <person name="Martins dos Santos V.A.P."/>
            <person name="Bartels D."/>
            <person name="Bekel T."/>
            <person name="Brecht M."/>
            <person name="Buhrmester J."/>
            <person name="Chernikova T.N."/>
            <person name="Denaro R."/>
            <person name="Ferrer M."/>
            <person name="Gertler C."/>
            <person name="Goesmann A."/>
            <person name="Golyshina O.V."/>
            <person name="Kaminski F."/>
            <person name="Khachane A.N."/>
            <person name="Lang S."/>
            <person name="Linke B."/>
            <person name="McHardy A.C."/>
            <person name="Meyer F."/>
            <person name="Nechitaylo T."/>
            <person name="Puehler A."/>
            <person name="Regenhardt D."/>
            <person name="Rupp O."/>
            <person name="Sabirova J.S."/>
            <person name="Selbitschka W."/>
            <person name="Yakimov M.M."/>
            <person name="Timmis K.N."/>
            <person name="Vorhoelter F.-J."/>
            <person name="Weidner S."/>
            <person name="Kaiser O."/>
            <person name="Golyshin P.N."/>
        </authorList>
    </citation>
    <scope>NUCLEOTIDE SEQUENCE [LARGE SCALE GENOMIC DNA]</scope>
    <source>
        <strain evidence="3">ATCC 700651 / DSM 11573 / NCIMB 13689 / SK2</strain>
    </source>
</reference>
<keyword evidence="3" id="KW-1185">Reference proteome</keyword>
<dbReference type="EMBL" id="AM286690">
    <property type="protein sequence ID" value="CAL17996.1"/>
    <property type="molecule type" value="Genomic_DNA"/>
</dbReference>
<organism evidence="2 3">
    <name type="scientific">Alcanivorax borkumensis (strain ATCC 700651 / DSM 11573 / NCIMB 13689 / SK2)</name>
    <dbReference type="NCBI Taxonomy" id="393595"/>
    <lineage>
        <taxon>Bacteria</taxon>
        <taxon>Pseudomonadati</taxon>
        <taxon>Pseudomonadota</taxon>
        <taxon>Gammaproteobacteria</taxon>
        <taxon>Oceanospirillales</taxon>
        <taxon>Alcanivoracaceae</taxon>
        <taxon>Alcanivorax</taxon>
    </lineage>
</organism>